<organism evidence="1 2">
    <name type="scientific">Patagioenas fasciata monilis</name>
    <dbReference type="NCBI Taxonomy" id="372326"/>
    <lineage>
        <taxon>Eukaryota</taxon>
        <taxon>Metazoa</taxon>
        <taxon>Chordata</taxon>
        <taxon>Craniata</taxon>
        <taxon>Vertebrata</taxon>
        <taxon>Euteleostomi</taxon>
        <taxon>Archelosauria</taxon>
        <taxon>Archosauria</taxon>
        <taxon>Dinosauria</taxon>
        <taxon>Saurischia</taxon>
        <taxon>Theropoda</taxon>
        <taxon>Coelurosauria</taxon>
        <taxon>Aves</taxon>
        <taxon>Neognathae</taxon>
        <taxon>Neoaves</taxon>
        <taxon>Columbimorphae</taxon>
        <taxon>Columbiformes</taxon>
        <taxon>Columbidae</taxon>
        <taxon>Patagioenas</taxon>
    </lineage>
</organism>
<protein>
    <submittedName>
        <fullName evidence="1">Uncharacterized protein</fullName>
    </submittedName>
</protein>
<dbReference type="EMBL" id="LSYS01006880">
    <property type="protein sequence ID" value="OPJ73834.1"/>
    <property type="molecule type" value="Genomic_DNA"/>
</dbReference>
<keyword evidence="2" id="KW-1185">Reference proteome</keyword>
<sequence length="78" mass="9081">MEHVQQDSDHCFICRKGVIDKEGGKAEADCISCAEQHGQTHPIHSIDRRSAQNLIWKREKDLKGVDTFDYEDEYEKNF</sequence>
<dbReference type="Proteomes" id="UP000190648">
    <property type="component" value="Unassembled WGS sequence"/>
</dbReference>
<evidence type="ECO:0000313" key="2">
    <source>
        <dbReference type="Proteomes" id="UP000190648"/>
    </source>
</evidence>
<reference evidence="1 2" key="1">
    <citation type="submission" date="2016-02" db="EMBL/GenBank/DDBJ databases">
        <title>Band-tailed pigeon sequencing and assembly.</title>
        <authorList>
            <person name="Soares A.E."/>
            <person name="Novak B.J."/>
            <person name="Rice E.S."/>
            <person name="O'Connell B."/>
            <person name="Chang D."/>
            <person name="Weber S."/>
            <person name="Shapiro B."/>
        </authorList>
    </citation>
    <scope>NUCLEOTIDE SEQUENCE [LARGE SCALE GENOMIC DNA]</scope>
    <source>
        <strain evidence="1">BTP2013</strain>
        <tissue evidence="1">Blood</tissue>
    </source>
</reference>
<name>A0A1V4JP00_PATFA</name>
<dbReference type="AlphaFoldDB" id="A0A1V4JP00"/>
<comment type="caution">
    <text evidence="1">The sequence shown here is derived from an EMBL/GenBank/DDBJ whole genome shotgun (WGS) entry which is preliminary data.</text>
</comment>
<evidence type="ECO:0000313" key="1">
    <source>
        <dbReference type="EMBL" id="OPJ73834.1"/>
    </source>
</evidence>
<accession>A0A1V4JP00</accession>
<gene>
    <name evidence="1" type="ORF">AV530_013276</name>
</gene>
<proteinExistence type="predicted"/>